<sequence length="111" mass="12854">MSEKPDPNLVKELSQKLQKKRKEHAEKLMNGIKESNFKCMRILVDYLKESFKSVGDRDFLVMCDGDDGWYISLDIEKGEDVFFPLMDPNDSSGSGVLIEALLRELLRLWKL</sequence>
<organism evidence="1">
    <name type="scientific">marine sediment metagenome</name>
    <dbReference type="NCBI Taxonomy" id="412755"/>
    <lineage>
        <taxon>unclassified sequences</taxon>
        <taxon>metagenomes</taxon>
        <taxon>ecological metagenomes</taxon>
    </lineage>
</organism>
<proteinExistence type="predicted"/>
<gene>
    <name evidence="1" type="ORF">LCGC14_2208480</name>
</gene>
<reference evidence="1" key="1">
    <citation type="journal article" date="2015" name="Nature">
        <title>Complex archaea that bridge the gap between prokaryotes and eukaryotes.</title>
        <authorList>
            <person name="Spang A."/>
            <person name="Saw J.H."/>
            <person name="Jorgensen S.L."/>
            <person name="Zaremba-Niedzwiedzka K."/>
            <person name="Martijn J."/>
            <person name="Lind A.E."/>
            <person name="van Eijk R."/>
            <person name="Schleper C."/>
            <person name="Guy L."/>
            <person name="Ettema T.J."/>
        </authorList>
    </citation>
    <scope>NUCLEOTIDE SEQUENCE</scope>
</reference>
<evidence type="ECO:0000313" key="1">
    <source>
        <dbReference type="EMBL" id="KKL60120.1"/>
    </source>
</evidence>
<dbReference type="EMBL" id="LAZR01029257">
    <property type="protein sequence ID" value="KKL60120.1"/>
    <property type="molecule type" value="Genomic_DNA"/>
</dbReference>
<accession>A0A0F9FRU9</accession>
<name>A0A0F9FRU9_9ZZZZ</name>
<dbReference type="AlphaFoldDB" id="A0A0F9FRU9"/>
<comment type="caution">
    <text evidence="1">The sequence shown here is derived from an EMBL/GenBank/DDBJ whole genome shotgun (WGS) entry which is preliminary data.</text>
</comment>
<protein>
    <submittedName>
        <fullName evidence="1">Uncharacterized protein</fullName>
    </submittedName>
</protein>